<comment type="caution">
    <text evidence="9">The sequence shown here is derived from an EMBL/GenBank/DDBJ whole genome shotgun (WGS) entry which is preliminary data.</text>
</comment>
<evidence type="ECO:0000313" key="10">
    <source>
        <dbReference type="Proteomes" id="UP001498398"/>
    </source>
</evidence>
<comment type="cofactor">
    <cofactor evidence="1 6">
        <name>Zn(2+)</name>
        <dbReference type="ChEBI" id="CHEBI:29105"/>
    </cofactor>
</comment>
<evidence type="ECO:0000256" key="6">
    <source>
        <dbReference type="RuleBase" id="RU361277"/>
    </source>
</evidence>
<keyword evidence="5" id="KW-0560">Oxidoreductase</keyword>
<evidence type="ECO:0000256" key="1">
    <source>
        <dbReference type="ARBA" id="ARBA00001947"/>
    </source>
</evidence>
<evidence type="ECO:0000259" key="8">
    <source>
        <dbReference type="Pfam" id="PF08240"/>
    </source>
</evidence>
<dbReference type="Gene3D" id="3.90.180.10">
    <property type="entry name" value="Medium-chain alcohol dehydrogenases, catalytic domain"/>
    <property type="match status" value="1"/>
</dbReference>
<keyword evidence="4 6" id="KW-0862">Zinc</keyword>
<dbReference type="CDD" id="cd08233">
    <property type="entry name" value="butanediol_DH_like"/>
    <property type="match status" value="1"/>
</dbReference>
<feature type="domain" description="Alcohol dehydrogenase-like C-terminal" evidence="7">
    <location>
        <begin position="188"/>
        <end position="317"/>
    </location>
</feature>
<dbReference type="Pfam" id="PF00107">
    <property type="entry name" value="ADH_zinc_N"/>
    <property type="match status" value="1"/>
</dbReference>
<dbReference type="InterPro" id="IPR013154">
    <property type="entry name" value="ADH-like_N"/>
</dbReference>
<keyword evidence="10" id="KW-1185">Reference proteome</keyword>
<dbReference type="InterPro" id="IPR011032">
    <property type="entry name" value="GroES-like_sf"/>
</dbReference>
<evidence type="ECO:0000259" key="7">
    <source>
        <dbReference type="Pfam" id="PF00107"/>
    </source>
</evidence>
<dbReference type="InterPro" id="IPR036291">
    <property type="entry name" value="NAD(P)-bd_dom_sf"/>
</dbReference>
<comment type="similarity">
    <text evidence="2 6">Belongs to the zinc-containing alcohol dehydrogenase family.</text>
</comment>
<sequence>MRAARYYGPGDMRVEDIPEPAATGSQVKIKIAWCGICGTDLHCYEHQLPLTPSATEPNKVTGETLPVTFGHEISGTICELGPLVDKSKFNVGQNVVVEPILGCMKPTCKECQAGTWNICSVSSCIGLTGFGGGLAEYVTVEQDHVHVLPSSVPLDIGACIEPLGVAWYAVKRGEFTPGQKVLVCGAGPIGLFILKCIKSIDPTTQVFVSEPAQTRRETAFKHGATVLDVSKGSEPNLLAAQLFSLTNGIGVDLAFDAAGVSFSIDLALKALKSRGKLIAVATWGKTAEVDLNVVLKKEIWIGGIFAYTGIHPELIQTVADGKFKGLEELITKRVQLEDVVEKGVKVLSADKSENTGSPLNTGLLGDYIIRVERASGVTFAY</sequence>
<reference evidence="9 10" key="1">
    <citation type="submission" date="2024-01" db="EMBL/GenBank/DDBJ databases">
        <title>A draft genome for the cacao thread blight pathogen Marasmiellus scandens.</title>
        <authorList>
            <person name="Baruah I.K."/>
            <person name="Leung J."/>
            <person name="Bukari Y."/>
            <person name="Amoako-Attah I."/>
            <person name="Meinhardt L.W."/>
            <person name="Bailey B.A."/>
            <person name="Cohen S.P."/>
        </authorList>
    </citation>
    <scope>NUCLEOTIDE SEQUENCE [LARGE SCALE GENOMIC DNA]</scope>
    <source>
        <strain evidence="9 10">GH-19</strain>
    </source>
</reference>
<evidence type="ECO:0000256" key="5">
    <source>
        <dbReference type="ARBA" id="ARBA00023002"/>
    </source>
</evidence>
<dbReference type="SUPFAM" id="SSF50129">
    <property type="entry name" value="GroES-like"/>
    <property type="match status" value="1"/>
</dbReference>
<organism evidence="9 10">
    <name type="scientific">Marasmiellus scandens</name>
    <dbReference type="NCBI Taxonomy" id="2682957"/>
    <lineage>
        <taxon>Eukaryota</taxon>
        <taxon>Fungi</taxon>
        <taxon>Dikarya</taxon>
        <taxon>Basidiomycota</taxon>
        <taxon>Agaricomycotina</taxon>
        <taxon>Agaricomycetes</taxon>
        <taxon>Agaricomycetidae</taxon>
        <taxon>Agaricales</taxon>
        <taxon>Marasmiineae</taxon>
        <taxon>Omphalotaceae</taxon>
        <taxon>Marasmiellus</taxon>
    </lineage>
</organism>
<evidence type="ECO:0008006" key="11">
    <source>
        <dbReference type="Google" id="ProtNLM"/>
    </source>
</evidence>
<dbReference type="InterPro" id="IPR002328">
    <property type="entry name" value="ADH_Zn_CS"/>
</dbReference>
<feature type="domain" description="Alcohol dehydrogenase-like N-terminal" evidence="8">
    <location>
        <begin position="26"/>
        <end position="149"/>
    </location>
</feature>
<evidence type="ECO:0000256" key="2">
    <source>
        <dbReference type="ARBA" id="ARBA00008072"/>
    </source>
</evidence>
<evidence type="ECO:0000256" key="4">
    <source>
        <dbReference type="ARBA" id="ARBA00022833"/>
    </source>
</evidence>
<dbReference type="Proteomes" id="UP001498398">
    <property type="component" value="Unassembled WGS sequence"/>
</dbReference>
<dbReference type="Gene3D" id="3.40.50.720">
    <property type="entry name" value="NAD(P)-binding Rossmann-like Domain"/>
    <property type="match status" value="1"/>
</dbReference>
<name>A0ABR1IRC7_9AGAR</name>
<dbReference type="EMBL" id="JBANRG010000087">
    <property type="protein sequence ID" value="KAK7437222.1"/>
    <property type="molecule type" value="Genomic_DNA"/>
</dbReference>
<dbReference type="PROSITE" id="PS00059">
    <property type="entry name" value="ADH_ZINC"/>
    <property type="match status" value="1"/>
</dbReference>
<proteinExistence type="inferred from homology"/>
<dbReference type="PANTHER" id="PTHR43161:SF23">
    <property type="entry name" value="(R,R)-BUTANEDIOL DEHYDROGENASE-RELATED"/>
    <property type="match status" value="1"/>
</dbReference>
<dbReference type="PANTHER" id="PTHR43161">
    <property type="entry name" value="SORBITOL DEHYDROGENASE"/>
    <property type="match status" value="1"/>
</dbReference>
<dbReference type="Pfam" id="PF08240">
    <property type="entry name" value="ADH_N"/>
    <property type="match status" value="1"/>
</dbReference>
<accession>A0ABR1IRC7</accession>
<evidence type="ECO:0000313" key="9">
    <source>
        <dbReference type="EMBL" id="KAK7437222.1"/>
    </source>
</evidence>
<evidence type="ECO:0000256" key="3">
    <source>
        <dbReference type="ARBA" id="ARBA00022723"/>
    </source>
</evidence>
<protein>
    <recommendedName>
        <fullName evidence="11">Enoyl reductase (ER) domain-containing protein</fullName>
    </recommendedName>
</protein>
<keyword evidence="3 6" id="KW-0479">Metal-binding</keyword>
<dbReference type="InterPro" id="IPR013149">
    <property type="entry name" value="ADH-like_C"/>
</dbReference>
<gene>
    <name evidence="9" type="ORF">VKT23_018664</name>
</gene>
<dbReference type="SUPFAM" id="SSF51735">
    <property type="entry name" value="NAD(P)-binding Rossmann-fold domains"/>
    <property type="match status" value="1"/>
</dbReference>